<dbReference type="EMBL" id="JAQJAN010000017">
    <property type="protein sequence ID" value="KAJ5709997.1"/>
    <property type="molecule type" value="Genomic_DNA"/>
</dbReference>
<feature type="region of interest" description="Disordered" evidence="2">
    <location>
        <begin position="1"/>
        <end position="152"/>
    </location>
</feature>
<feature type="region of interest" description="Disordered" evidence="2">
    <location>
        <begin position="1842"/>
        <end position="1861"/>
    </location>
</feature>
<feature type="compositionally biased region" description="Pro residues" evidence="2">
    <location>
        <begin position="186"/>
        <end position="198"/>
    </location>
</feature>
<keyword evidence="4" id="KW-1185">Reference proteome</keyword>
<feature type="compositionally biased region" description="Polar residues" evidence="2">
    <location>
        <begin position="2603"/>
        <end position="2621"/>
    </location>
</feature>
<feature type="region of interest" description="Disordered" evidence="2">
    <location>
        <begin position="2596"/>
        <end position="2624"/>
    </location>
</feature>
<comment type="caution">
    <text evidence="3">The sequence shown here is derived from an EMBL/GenBank/DDBJ whole genome shotgun (WGS) entry which is preliminary data.</text>
</comment>
<accession>A0AAD6HEG6</accession>
<feature type="region of interest" description="Disordered" evidence="2">
    <location>
        <begin position="2674"/>
        <end position="2880"/>
    </location>
</feature>
<feature type="region of interest" description="Disordered" evidence="2">
    <location>
        <begin position="1793"/>
        <end position="1822"/>
    </location>
</feature>
<feature type="compositionally biased region" description="Polar residues" evidence="2">
    <location>
        <begin position="60"/>
        <end position="69"/>
    </location>
</feature>
<feature type="compositionally biased region" description="Polar residues" evidence="2">
    <location>
        <begin position="408"/>
        <end position="428"/>
    </location>
</feature>
<feature type="coiled-coil region" evidence="1">
    <location>
        <begin position="210"/>
        <end position="237"/>
    </location>
</feature>
<evidence type="ECO:0000313" key="4">
    <source>
        <dbReference type="Proteomes" id="UP001215712"/>
    </source>
</evidence>
<feature type="region of interest" description="Disordered" evidence="2">
    <location>
        <begin position="288"/>
        <end position="317"/>
    </location>
</feature>
<evidence type="ECO:0000256" key="2">
    <source>
        <dbReference type="SAM" id="MobiDB-lite"/>
    </source>
</evidence>
<name>A0AAD6HEG6_9EURO</name>
<dbReference type="PANTHER" id="PTHR23159:SF31">
    <property type="entry name" value="CENTROSOME-ASSOCIATED PROTEIN CEP250 ISOFORM X1"/>
    <property type="match status" value="1"/>
</dbReference>
<feature type="compositionally biased region" description="Polar residues" evidence="2">
    <location>
        <begin position="2763"/>
        <end position="2777"/>
    </location>
</feature>
<feature type="coiled-coil region" evidence="1">
    <location>
        <begin position="1259"/>
        <end position="1286"/>
    </location>
</feature>
<proteinExistence type="predicted"/>
<sequence length="2880" mass="319846">MHDWTRILKRRRSRRWDSSDPERAPPPLPLNPRSMSPATKNTVSPNIQAVAAKFQDRSSETALSSYTTNPMPPKSGSPERSLVKGHYHKRMQSLQPSDTKGDARSEFLNYLESRSPERPLRATIVDPTTKPQDSSKGPESPPARAAEREMPSYVSSRYLSKPLFGESTPPSATMLALQNMQLPIDNDPPSPSKPPKMLPAPKSEERAHTMDTLASQIHSLTDIASNLQREMSNLSRRSKDNATDLVSLKAATNARDEDIRKSLKELSSSLTSKYLDGEFSRFDLSAFLKPENGPNSTESDSSPNSKRSYSVPRMPSPNPFAFDRDLCGSPAPISDGSASIALLEKVLREMATKEGEERLLELVDEIKSRPAASPSDKDADTKITNMLEEILNLVKEDPSSKALVRSMPTQNLRPPDSTNVEGTRSASLGSIDGSATVRALNVPSSDNQLQRATAGGDEVLTILRSVKNSVVESGGMTNGVKALVRELRGEVLGMGRDLARKLETVESNIVHDAEPKDQPQPLNADQISAIINESLRDLQEQLAATVNESRNHSTALSEFQSTMNSAEIYSVVKKALDEIEFPQSQQDSQGPHMEKDDILDTVREAWETYKPEIELQTIGLERDEILECLAEGLKSYQPQHQQAITYEEVLAAVQTGLQNFTPPPVEHTPSITRDEIILTIRECLEKPESTSRGLDEEHVTHLNSMRDSILHAVSEKLQPQPKGMDEEHVGYLYAIRDEILQALSQIAQSQPRGMDEDQVNYLNNIRDQILHAVSEREEPSQRSLDDEHLHYLNSMRDDILHAVTERSQVAAPRSLDEEQFEHMNNLRDEILDAVTRSIATQSVVSKESFDSGLGRDDIVSAISDGLEAHFTTAKEMDDSRVSREDVVNAINDAFNAQQSALTPANPLSISREEIMSAIVDGIELANQSKERALSTDVQHQGMSPEEIFEAISEGLHRYHESEKSALSTEVQQPGLTRDEVFSAIVDGFESANTMTREIELNKEDLMEAITAGLQEATSATNLNVGDQLLERLQEAIGGMKEELKQYSAPNGQDSEQVLETIKDGLAVVRQEIESYVVTAQDVSGKHEIIDIVKEGFRLLQADMEKTITDTAVSHAPRSNPDTPELLDAMEKEFEHLRGTISNLLTDSHRPSSEKDEILDAIREVGEQHKSSSGDAQILSSIKEEFEALRERMEMSVVRAEPPASEKEDILAALQVNFDALHAQLSAQPAEEQIINSIKEHFESMRERMEMSVVRSEPPSTDKEDIIDALRESIDALREETMQLKAQPGEEQILNSIKGQFESMRERMEMSVVRAEPPASEKEDILAALQVNFDALHAQLSAQPAEEQIINSIKEQFETIRERMETSLVRSDPPASEKEEIVAALQENFDALHAQFGSQPADEQILSSMKEQFDAMRELVEMSVLRSEKEEIVTALQENLDALHAQLGAQPAEEQIMNSMQEQFDALREHITSSIVPAEPVSEKEDIVAALQENFDVLHAQLSAQPAEEQLLNSIKEQFDALREHMSTSIVPAEPISEKEDIIAALQENFDTLHAQLSAQPAEEQIINSIKEQFESIRERMEMSLVPAEPALEKEDIVAALQPNFDSLNAQLSAQPGEEQILNSMKEHFETLRERMEMSMVPAQPPASDKEDVLSALREHFDSLKEQTIQQNAQPGIEQVLDSMNGHFENMRERMEMSVVRAEPPSSDKEDIIGALRGHFDTLREETIQHNKDGTDNMLANTSEILVAFNGGIESIREDVQKVLDKPAEFDASEILETVKEGFAELRFELESLRQPEKEESNREIDDAETTRGGEMILANESSLGPDIEGLKSLISQLTEKVDSIDSASSTDEQSEASEPVEDALNRGHLDEIMVALQEVQLAMGEMSANKELPEGVARKEDTDALENLILSTKAQLDEINFPAPEELASAEQIAALETMVREAKDAITEFSSRLEAEGSTKADIGTLEGLIKDVWISVDELKGISQDGEETEEGDEADENGKLLKSDLQTVEAMIFEVKTQIDELKLPDVETLPTKEEITELSSLVTDFRDKMEAANDLTAQGFEARKIEHGGLAEKIDEKIDEAKYVVGELGDELKSKLDGSSEGLNELKQLLEGLALSAESFTTVENVKELTDLINREFERVRGEDDATKLDKEERDAAALVKHDETRAAIIHEIGTKIDEKICEILSKYDDAHSSLHFKFSETEERDMAHAEMVTSTKSLAEDIKLVIGSMGTTVTETCERMAEDTKVLAEKVGESYTRMEEMQNEAKSHQEQSRGENERAVAATERVETKLLEFHPQILQTVQEILTVVSDHYDHSQKSTEEVKSELSALPSTMLPALPPPESTRAIEDDPVHNKLNDLLEHAKSNPIKEVLDTLVEHSKNDQLHSKLDRVLEASAASNSDIYEKLNLILDQATSGSGSVHEKLDALLERPVNAVDPDHTVTQMMKLDEMHKDIMENSRRMNEMFAAQSALVAEDTERKRREAEEAAVALERRVAQREQVESEIVGLHEEKDSLLKMLHTLKTEKDELTKQNAKMSKELSGLETALEIRHEEMQQMEERADGLEKRILEGVLDHARSVLLSRSGSISTMNLKRNRSVRTSRTGARSPSMMSTATVSTAREPKDARSLLGNGVGMALKRRTVHGHQPTTTAVQPNIGKERRILSLSHVTGNRDAGRQIGPNTGMPSLKRSHSVKSNFSLRKASWAGPKSTSNKENEAFHEEDELQSDIESDAGTERKTSYAGTDRRSSYAGTERKASYAETCTDSVVTGVTESVISEDRRTSGMSGTSDGRSEYVESSIADDDHDHDPESDREGSEASSQSDDENATVREDDDGDDVTEKEENGDDQFSDTASVVEAEGQKLLEAPPDSLGTEMTVS</sequence>
<evidence type="ECO:0000313" key="3">
    <source>
        <dbReference type="EMBL" id="KAJ5709997.1"/>
    </source>
</evidence>
<keyword evidence="1" id="KW-0175">Coiled coil</keyword>
<evidence type="ECO:0008006" key="5">
    <source>
        <dbReference type="Google" id="ProtNLM"/>
    </source>
</evidence>
<evidence type="ECO:0000256" key="1">
    <source>
        <dbReference type="SAM" id="Coils"/>
    </source>
</evidence>
<feature type="compositionally biased region" description="Basic and acidic residues" evidence="2">
    <location>
        <begin position="2804"/>
        <end position="2818"/>
    </location>
</feature>
<feature type="compositionally biased region" description="Basic and acidic residues" evidence="2">
    <location>
        <begin position="2736"/>
        <end position="2760"/>
    </location>
</feature>
<dbReference type="Proteomes" id="UP001215712">
    <property type="component" value="Unassembled WGS sequence"/>
</dbReference>
<feature type="compositionally biased region" description="Basic and acidic residues" evidence="2">
    <location>
        <begin position="1793"/>
        <end position="1811"/>
    </location>
</feature>
<feature type="region of interest" description="Disordered" evidence="2">
    <location>
        <begin position="408"/>
        <end position="429"/>
    </location>
</feature>
<feature type="coiled-coil region" evidence="1">
    <location>
        <begin position="2256"/>
        <end position="2283"/>
    </location>
</feature>
<feature type="coiled-coil region" evidence="1">
    <location>
        <begin position="2477"/>
        <end position="2570"/>
    </location>
</feature>
<feature type="compositionally biased region" description="Acidic residues" evidence="2">
    <location>
        <begin position="2824"/>
        <end position="2851"/>
    </location>
</feature>
<protein>
    <recommendedName>
        <fullName evidence="5">Chromosome segregation ATPase family protein</fullName>
    </recommendedName>
</protein>
<feature type="region of interest" description="Disordered" evidence="2">
    <location>
        <begin position="182"/>
        <end position="206"/>
    </location>
</feature>
<feature type="compositionally biased region" description="Polar residues" evidence="2">
    <location>
        <begin position="38"/>
        <end position="47"/>
    </location>
</feature>
<gene>
    <name evidence="3" type="ORF">N7493_009589</name>
</gene>
<dbReference type="PANTHER" id="PTHR23159">
    <property type="entry name" value="CENTROSOMAL PROTEIN 2"/>
    <property type="match status" value="1"/>
</dbReference>
<feature type="compositionally biased region" description="Polar residues" evidence="2">
    <location>
        <begin position="293"/>
        <end position="308"/>
    </location>
</feature>
<feature type="compositionally biased region" description="Acidic residues" evidence="2">
    <location>
        <begin position="1852"/>
        <end position="1861"/>
    </location>
</feature>
<organism evidence="3 4">
    <name type="scientific">Penicillium malachiteum</name>
    <dbReference type="NCBI Taxonomy" id="1324776"/>
    <lineage>
        <taxon>Eukaryota</taxon>
        <taxon>Fungi</taxon>
        <taxon>Dikarya</taxon>
        <taxon>Ascomycota</taxon>
        <taxon>Pezizomycotina</taxon>
        <taxon>Eurotiomycetes</taxon>
        <taxon>Eurotiomycetidae</taxon>
        <taxon>Eurotiales</taxon>
        <taxon>Aspergillaceae</taxon>
        <taxon>Penicillium</taxon>
    </lineage>
</organism>
<feature type="compositionally biased region" description="Acidic residues" evidence="2">
    <location>
        <begin position="2722"/>
        <end position="2735"/>
    </location>
</feature>
<reference evidence="3" key="1">
    <citation type="journal article" date="2023" name="IMA Fungus">
        <title>Comparative genomic study of the Penicillium genus elucidates a diverse pangenome and 15 lateral gene transfer events.</title>
        <authorList>
            <person name="Petersen C."/>
            <person name="Sorensen T."/>
            <person name="Nielsen M.R."/>
            <person name="Sondergaard T.E."/>
            <person name="Sorensen J.L."/>
            <person name="Fitzpatrick D.A."/>
            <person name="Frisvad J.C."/>
            <person name="Nielsen K.L."/>
        </authorList>
    </citation>
    <scope>NUCLEOTIDE SEQUENCE</scope>
    <source>
        <strain evidence="3">IBT 17514</strain>
    </source>
</reference>
<reference evidence="3" key="2">
    <citation type="submission" date="2023-01" db="EMBL/GenBank/DDBJ databases">
        <authorList>
            <person name="Petersen C."/>
        </authorList>
    </citation>
    <scope>NUCLEOTIDE SEQUENCE</scope>
    <source>
        <strain evidence="3">IBT 17514</strain>
    </source>
</reference>